<feature type="region of interest" description="Disordered" evidence="1">
    <location>
        <begin position="171"/>
        <end position="190"/>
    </location>
</feature>
<protein>
    <recommendedName>
        <fullName evidence="4">Endonuclease/exonuclease/phosphatase domain-containing protein</fullName>
    </recommendedName>
</protein>
<keyword evidence="3" id="KW-1185">Reference proteome</keyword>
<evidence type="ECO:0000313" key="3">
    <source>
        <dbReference type="Proteomes" id="UP001286313"/>
    </source>
</evidence>
<dbReference type="Proteomes" id="UP001286313">
    <property type="component" value="Unassembled WGS sequence"/>
</dbReference>
<dbReference type="InterPro" id="IPR036691">
    <property type="entry name" value="Endo/exonu/phosph_ase_sf"/>
</dbReference>
<dbReference type="SUPFAM" id="SSF56219">
    <property type="entry name" value="DNase I-like"/>
    <property type="match status" value="1"/>
</dbReference>
<dbReference type="InterPro" id="IPR037493">
    <property type="entry name" value="ExoIII-like"/>
</dbReference>
<name>A0AAE1GLJ9_PETCI</name>
<evidence type="ECO:0000313" key="2">
    <source>
        <dbReference type="EMBL" id="KAK3894077.1"/>
    </source>
</evidence>
<evidence type="ECO:0008006" key="4">
    <source>
        <dbReference type="Google" id="ProtNLM"/>
    </source>
</evidence>
<reference evidence="2" key="1">
    <citation type="submission" date="2023-10" db="EMBL/GenBank/DDBJ databases">
        <title>Genome assemblies of two species of porcelain crab, Petrolisthes cinctipes and Petrolisthes manimaculis (Anomura: Porcellanidae).</title>
        <authorList>
            <person name="Angst P."/>
        </authorList>
    </citation>
    <scope>NUCLEOTIDE SEQUENCE</scope>
    <source>
        <strain evidence="2">PB745_01</strain>
        <tissue evidence="2">Gill</tissue>
    </source>
</reference>
<dbReference type="GO" id="GO:0008311">
    <property type="term" value="F:double-stranded DNA 3'-5' DNA exonuclease activity"/>
    <property type="evidence" value="ECO:0007669"/>
    <property type="project" value="InterPro"/>
</dbReference>
<dbReference type="Gene3D" id="3.60.10.10">
    <property type="entry name" value="Endonuclease/exonuclease/phosphatase"/>
    <property type="match status" value="1"/>
</dbReference>
<dbReference type="GO" id="GO:0006281">
    <property type="term" value="P:DNA repair"/>
    <property type="evidence" value="ECO:0007669"/>
    <property type="project" value="InterPro"/>
</dbReference>
<proteinExistence type="predicted"/>
<comment type="caution">
    <text evidence="2">The sequence shown here is derived from an EMBL/GenBank/DDBJ whole genome shotgun (WGS) entry which is preliminary data.</text>
</comment>
<dbReference type="AlphaFoldDB" id="A0AAE1GLJ9"/>
<dbReference type="PANTHER" id="PTHR43250:SF2">
    <property type="entry name" value="EXODEOXYRIBONUCLEASE III"/>
    <property type="match status" value="1"/>
</dbReference>
<gene>
    <name evidence="2" type="ORF">Pcinc_002179</name>
</gene>
<sequence>MSRENTEMALSLRRPLNGRRVLRIPGSWQNEELKQNVRLATVNVGTLKGRAREVIEMVARRKVDIGCMQEVRYKGQEARMLGGGETYKLWWSGGEVGANVVGILVKEEHMVDVIEVVRTDDRIMEIKLMWGKKVVHIFSVYICSPAGKTRGGEKGLSGYVVGLSRGCTRIRHSHSDRRHEQSRRRRKTRI</sequence>
<organism evidence="2 3">
    <name type="scientific">Petrolisthes cinctipes</name>
    <name type="common">Flat porcelain crab</name>
    <dbReference type="NCBI Taxonomy" id="88211"/>
    <lineage>
        <taxon>Eukaryota</taxon>
        <taxon>Metazoa</taxon>
        <taxon>Ecdysozoa</taxon>
        <taxon>Arthropoda</taxon>
        <taxon>Crustacea</taxon>
        <taxon>Multicrustacea</taxon>
        <taxon>Malacostraca</taxon>
        <taxon>Eumalacostraca</taxon>
        <taxon>Eucarida</taxon>
        <taxon>Decapoda</taxon>
        <taxon>Pleocyemata</taxon>
        <taxon>Anomura</taxon>
        <taxon>Galatheoidea</taxon>
        <taxon>Porcellanidae</taxon>
        <taxon>Petrolisthes</taxon>
    </lineage>
</organism>
<dbReference type="EMBL" id="JAWQEG010000144">
    <property type="protein sequence ID" value="KAK3894077.1"/>
    <property type="molecule type" value="Genomic_DNA"/>
</dbReference>
<accession>A0AAE1GLJ9</accession>
<dbReference type="PANTHER" id="PTHR43250">
    <property type="entry name" value="EXODEOXYRIBONUCLEASE III"/>
    <property type="match status" value="1"/>
</dbReference>
<evidence type="ECO:0000256" key="1">
    <source>
        <dbReference type="SAM" id="MobiDB-lite"/>
    </source>
</evidence>